<accession>A0A8J7IVE0</accession>
<evidence type="ECO:0000313" key="2">
    <source>
        <dbReference type="Proteomes" id="UP000654482"/>
    </source>
</evidence>
<dbReference type="RefSeq" id="WP_194030283.1">
    <property type="nucleotide sequence ID" value="NZ_JADEWZ010000021.1"/>
</dbReference>
<reference evidence="1" key="1">
    <citation type="submission" date="2020-10" db="EMBL/GenBank/DDBJ databases">
        <authorList>
            <person name="Castelo-Branco R."/>
            <person name="Eusebio N."/>
            <person name="Adriana R."/>
            <person name="Vieira A."/>
            <person name="Brugerolle De Fraissinette N."/>
            <person name="Rezende De Castro R."/>
            <person name="Schneider M.P."/>
            <person name="Vasconcelos V."/>
            <person name="Leao P.N."/>
        </authorList>
    </citation>
    <scope>NUCLEOTIDE SEQUENCE</scope>
    <source>
        <strain evidence="1">LEGE 07157</strain>
    </source>
</reference>
<dbReference type="EMBL" id="JADEWZ010000021">
    <property type="protein sequence ID" value="MBE9117193.1"/>
    <property type="molecule type" value="Genomic_DNA"/>
</dbReference>
<protein>
    <submittedName>
        <fullName evidence="1">Uncharacterized protein</fullName>
    </submittedName>
</protein>
<sequence length="223" mass="24107">MKKSMSIGVIPFTALIAVLGFFNCEALAASLTTLQFESAPRSWVGRGQSRSVTPEDNFSFSASRNFDNGVSFRINNLVSNPPRDSKYWTLNLAAPFEALLTPGLYSDTARFPFQSAGQPGLTFSGNHRGNNRNGGFFEVLEATYLADGTVASFAVDFTQYGEQQQERWINGKLRFNSNIALDGSIIDADEPGDEPKSVPESSATLGMGLALGFSALVLVGKKK</sequence>
<evidence type="ECO:0000313" key="1">
    <source>
        <dbReference type="EMBL" id="MBE9117193.1"/>
    </source>
</evidence>
<proteinExistence type="predicted"/>
<name>A0A8J7IVE0_9CYAN</name>
<dbReference type="AlphaFoldDB" id="A0A8J7IVE0"/>
<keyword evidence="2" id="KW-1185">Reference proteome</keyword>
<gene>
    <name evidence="1" type="ORF">IQ249_14930</name>
</gene>
<comment type="caution">
    <text evidence="1">The sequence shown here is derived from an EMBL/GenBank/DDBJ whole genome shotgun (WGS) entry which is preliminary data.</text>
</comment>
<organism evidence="1 2">
    <name type="scientific">Lusitaniella coriacea LEGE 07157</name>
    <dbReference type="NCBI Taxonomy" id="945747"/>
    <lineage>
        <taxon>Bacteria</taxon>
        <taxon>Bacillati</taxon>
        <taxon>Cyanobacteriota</taxon>
        <taxon>Cyanophyceae</taxon>
        <taxon>Spirulinales</taxon>
        <taxon>Lusitaniellaceae</taxon>
        <taxon>Lusitaniella</taxon>
    </lineage>
</organism>
<dbReference type="Proteomes" id="UP000654482">
    <property type="component" value="Unassembled WGS sequence"/>
</dbReference>